<dbReference type="EMBL" id="CP015136">
    <property type="protein sequence ID" value="AMY09799.1"/>
    <property type="molecule type" value="Genomic_DNA"/>
</dbReference>
<name>A0A143PPP9_LUTPR</name>
<dbReference type="InterPro" id="IPR053205">
    <property type="entry name" value="GHMP_kinase_L-arabinokinase"/>
</dbReference>
<dbReference type="PATRIC" id="fig|1813736.3.peg.3223"/>
<sequence>MINAFGALRPDQPIHVFTKASRWLLDRTITVPVTIVEQAVDSGAIQRDSLQLDVPATLASAAQFEAGADEAAVALAREFRARHVQVAVCDAPPMPCTAAHLAGVPAVVLANFTWDWIFEDFIAEHPAFAELPARLGVRYARADAAWRLPMHGGFGTVRTVLDFPWIARRSRRGRAELRRLIGAGDARPLVLISFGGYGVANMALAHHAGAPYRLVLSGGAEHSPTDAPPDALHLDRERLDALGLRYEDLVAAVDVVASKPGYGIVSECVANGAALLYTDRGRFREYPVMVDEMPQVLPCRHIANASLASDRWDEEVAGLLAQPRPEIRPLVNGADVAAGMISAML</sequence>
<dbReference type="AlphaFoldDB" id="A0A143PPP9"/>
<evidence type="ECO:0000313" key="1">
    <source>
        <dbReference type="EMBL" id="AMY09799.1"/>
    </source>
</evidence>
<protein>
    <submittedName>
        <fullName evidence="1">Uncharacterized protein</fullName>
    </submittedName>
</protein>
<proteinExistence type="predicted"/>
<evidence type="ECO:0000313" key="2">
    <source>
        <dbReference type="Proteomes" id="UP000076079"/>
    </source>
</evidence>
<accession>A0A143PPP9</accession>
<organism evidence="1 2">
    <name type="scientific">Luteitalea pratensis</name>
    <dbReference type="NCBI Taxonomy" id="1855912"/>
    <lineage>
        <taxon>Bacteria</taxon>
        <taxon>Pseudomonadati</taxon>
        <taxon>Acidobacteriota</taxon>
        <taxon>Vicinamibacteria</taxon>
        <taxon>Vicinamibacterales</taxon>
        <taxon>Vicinamibacteraceae</taxon>
        <taxon>Luteitalea</taxon>
    </lineage>
</organism>
<reference evidence="2" key="2">
    <citation type="submission" date="2016-04" db="EMBL/GenBank/DDBJ databases">
        <title>First Complete Genome Sequence of a Subdivision 6 Acidobacterium.</title>
        <authorList>
            <person name="Huang S."/>
            <person name="Vieira S."/>
            <person name="Bunk B."/>
            <person name="Riedel T."/>
            <person name="Sproeer C."/>
            <person name="Overmann J."/>
        </authorList>
    </citation>
    <scope>NUCLEOTIDE SEQUENCE [LARGE SCALE GENOMIC DNA]</scope>
    <source>
        <strain evidence="2">DSM 100886 HEG_-6_39</strain>
    </source>
</reference>
<dbReference type="PANTHER" id="PTHR38134:SF2">
    <property type="entry name" value="GALACTOKINASE"/>
    <property type="match status" value="1"/>
</dbReference>
<dbReference type="SUPFAM" id="SSF53756">
    <property type="entry name" value="UDP-Glycosyltransferase/glycogen phosphorylase"/>
    <property type="match status" value="1"/>
</dbReference>
<dbReference type="Proteomes" id="UP000076079">
    <property type="component" value="Chromosome"/>
</dbReference>
<reference evidence="1 2" key="1">
    <citation type="journal article" date="2016" name="Genome Announc.">
        <title>First Complete Genome Sequence of a Subdivision 6 Acidobacterium Strain.</title>
        <authorList>
            <person name="Huang S."/>
            <person name="Vieira S."/>
            <person name="Bunk B."/>
            <person name="Riedel T."/>
            <person name="Sproer C."/>
            <person name="Overmann J."/>
        </authorList>
    </citation>
    <scope>NUCLEOTIDE SEQUENCE [LARGE SCALE GENOMIC DNA]</scope>
    <source>
        <strain evidence="2">DSM 100886 HEG_-6_39</strain>
    </source>
</reference>
<dbReference type="PANTHER" id="PTHR38134">
    <property type="entry name" value="SLR1395 PROTEIN"/>
    <property type="match status" value="1"/>
</dbReference>
<gene>
    <name evidence="1" type="ORF">LuPra_03025</name>
</gene>
<dbReference type="STRING" id="1855912.LuPra_03025"/>
<keyword evidence="2" id="KW-1185">Reference proteome</keyword>
<dbReference type="KEGG" id="abac:LuPra_03025"/>